<evidence type="ECO:0000313" key="2">
    <source>
        <dbReference type="EMBL" id="RIJ44796.1"/>
    </source>
</evidence>
<dbReference type="Proteomes" id="UP000266634">
    <property type="component" value="Unassembled WGS sequence"/>
</dbReference>
<sequence length="76" mass="7685">MSSSSPMVTSCAIGAAGFLLGVVLHVTDQPVVGAWTTGSSADFMCGTGFIAVAHDAYLRARLQGAVASAAHDERST</sequence>
<dbReference type="EMBL" id="QWEA01000019">
    <property type="protein sequence ID" value="RIJ44796.1"/>
    <property type="molecule type" value="Genomic_DNA"/>
</dbReference>
<dbReference type="KEGG" id="cmh:VO01_16175"/>
<dbReference type="EMBL" id="CP011046">
    <property type="protein sequence ID" value="AJW80764.1"/>
    <property type="molecule type" value="Genomic_DNA"/>
</dbReference>
<dbReference type="Proteomes" id="UP000032604">
    <property type="component" value="Plasmid pCI3"/>
</dbReference>
<dbReference type="HOGENOM" id="CLU_2647992_0_0_11"/>
<geneLocation type="plasmid" evidence="1 3">
    <name>pCI3</name>
</geneLocation>
<proteinExistence type="predicted"/>
<accession>A0A0D5CN84</accession>
<reference evidence="2 4" key="2">
    <citation type="submission" date="2018-08" db="EMBL/GenBank/DDBJ databases">
        <title>Genome Sequence of Clavibacter michiganensis Subspecies type strains, and the Atypical Peach-Colored Strains Isolated from Tomato.</title>
        <authorList>
            <person name="Osdaghi E."/>
            <person name="Portier P."/>
            <person name="Briand M."/>
            <person name="Jacques M.-A."/>
        </authorList>
    </citation>
    <scope>NUCLEOTIDE SEQUENCE [LARGE SCALE GENOMIC DNA]</scope>
    <source>
        <strain evidence="2 4">CFBP 6488</strain>
    </source>
</reference>
<gene>
    <name evidence="2" type="ORF">DZF93_01485</name>
    <name evidence="1" type="ORF">VO01_16175</name>
</gene>
<evidence type="ECO:0000313" key="1">
    <source>
        <dbReference type="EMBL" id="AJW80764.1"/>
    </source>
</evidence>
<organism evidence="1 3">
    <name type="scientific">Clavibacter michiganensis subsp. insidiosus</name>
    <dbReference type="NCBI Taxonomy" id="33014"/>
    <lineage>
        <taxon>Bacteria</taxon>
        <taxon>Bacillati</taxon>
        <taxon>Actinomycetota</taxon>
        <taxon>Actinomycetes</taxon>
        <taxon>Micrococcales</taxon>
        <taxon>Microbacteriaceae</taxon>
        <taxon>Clavibacter</taxon>
    </lineage>
</organism>
<reference evidence="1 3" key="1">
    <citation type="journal article" date="2015" name="Genome Announc.">
        <title>Complete Genome Sequence of Clavibacter michiganensis subsp. insidiosus R1-1 Using PacBio Single-Molecule Real-Time Technology.</title>
        <authorList>
            <person name="Lu Y."/>
            <person name="Samac D.A."/>
            <person name="Glazebrook J."/>
            <person name="Ishimaru C.A."/>
        </authorList>
    </citation>
    <scope>NUCLEOTIDE SEQUENCE [LARGE SCALE GENOMIC DNA]</scope>
    <source>
        <strain evidence="1 3">R1-1</strain>
        <plasmid evidence="1 3">pCI3</plasmid>
    </source>
</reference>
<evidence type="ECO:0000313" key="3">
    <source>
        <dbReference type="Proteomes" id="UP000032604"/>
    </source>
</evidence>
<protein>
    <submittedName>
        <fullName evidence="1">Uncharacterized protein</fullName>
    </submittedName>
</protein>
<evidence type="ECO:0000313" key="4">
    <source>
        <dbReference type="Proteomes" id="UP000266634"/>
    </source>
</evidence>
<dbReference type="PATRIC" id="fig|33014.5.peg.3374"/>
<dbReference type="AlphaFoldDB" id="A0A0D5CN84"/>
<keyword evidence="1" id="KW-0614">Plasmid</keyword>
<name>A0A0D5CN84_9MICO</name>